<evidence type="ECO:0000313" key="3">
    <source>
        <dbReference type="EMBL" id="KAF2020257.1"/>
    </source>
</evidence>
<proteinExistence type="predicted"/>
<evidence type="ECO:0000259" key="2">
    <source>
        <dbReference type="Pfam" id="PF13013"/>
    </source>
</evidence>
<name>A0A6A5Y5E3_9PLEO</name>
<dbReference type="Proteomes" id="UP000799778">
    <property type="component" value="Unassembled WGS sequence"/>
</dbReference>
<reference evidence="3" key="1">
    <citation type="journal article" date="2020" name="Stud. Mycol.">
        <title>101 Dothideomycetes genomes: a test case for predicting lifestyles and emergence of pathogens.</title>
        <authorList>
            <person name="Haridas S."/>
            <person name="Albert R."/>
            <person name="Binder M."/>
            <person name="Bloem J."/>
            <person name="Labutti K."/>
            <person name="Salamov A."/>
            <person name="Andreopoulos B."/>
            <person name="Baker S."/>
            <person name="Barry K."/>
            <person name="Bills G."/>
            <person name="Bluhm B."/>
            <person name="Cannon C."/>
            <person name="Castanera R."/>
            <person name="Culley D."/>
            <person name="Daum C."/>
            <person name="Ezra D."/>
            <person name="Gonzalez J."/>
            <person name="Henrissat B."/>
            <person name="Kuo A."/>
            <person name="Liang C."/>
            <person name="Lipzen A."/>
            <person name="Lutzoni F."/>
            <person name="Magnuson J."/>
            <person name="Mondo S."/>
            <person name="Nolan M."/>
            <person name="Ohm R."/>
            <person name="Pangilinan J."/>
            <person name="Park H.-J."/>
            <person name="Ramirez L."/>
            <person name="Alfaro M."/>
            <person name="Sun H."/>
            <person name="Tritt A."/>
            <person name="Yoshinaga Y."/>
            <person name="Zwiers L.-H."/>
            <person name="Turgeon B."/>
            <person name="Goodwin S."/>
            <person name="Spatafora J."/>
            <person name="Crous P."/>
            <person name="Grigoriev I."/>
        </authorList>
    </citation>
    <scope>NUCLEOTIDE SEQUENCE</scope>
    <source>
        <strain evidence="3">CBS 175.79</strain>
    </source>
</reference>
<keyword evidence="4" id="KW-1185">Reference proteome</keyword>
<dbReference type="GeneID" id="54290386"/>
<feature type="region of interest" description="Disordered" evidence="1">
    <location>
        <begin position="231"/>
        <end position="304"/>
    </location>
</feature>
<dbReference type="InterPro" id="IPR001810">
    <property type="entry name" value="F-box_dom"/>
</dbReference>
<dbReference type="RefSeq" id="XP_033388596.1">
    <property type="nucleotide sequence ID" value="XM_033532989.1"/>
</dbReference>
<dbReference type="EMBL" id="ML978067">
    <property type="protein sequence ID" value="KAF2020257.1"/>
    <property type="molecule type" value="Genomic_DNA"/>
</dbReference>
<accession>A0A6A5Y5E3</accession>
<gene>
    <name evidence="3" type="ORF">BU24DRAFT_477420</name>
</gene>
<dbReference type="AlphaFoldDB" id="A0A6A5Y5E3"/>
<evidence type="ECO:0000313" key="4">
    <source>
        <dbReference type="Proteomes" id="UP000799778"/>
    </source>
</evidence>
<feature type="compositionally biased region" description="Acidic residues" evidence="1">
    <location>
        <begin position="239"/>
        <end position="291"/>
    </location>
</feature>
<feature type="compositionally biased region" description="Basic and acidic residues" evidence="1">
    <location>
        <begin position="292"/>
        <end position="301"/>
    </location>
</feature>
<feature type="domain" description="F-box" evidence="2">
    <location>
        <begin position="22"/>
        <end position="100"/>
    </location>
</feature>
<evidence type="ECO:0000256" key="1">
    <source>
        <dbReference type="SAM" id="MobiDB-lite"/>
    </source>
</evidence>
<protein>
    <recommendedName>
        <fullName evidence="2">F-box domain-containing protein</fullName>
    </recommendedName>
</protein>
<dbReference type="Pfam" id="PF13013">
    <property type="entry name" value="F-box-like_2"/>
    <property type="match status" value="1"/>
</dbReference>
<organism evidence="3 4">
    <name type="scientific">Aaosphaeria arxii CBS 175.79</name>
    <dbReference type="NCBI Taxonomy" id="1450172"/>
    <lineage>
        <taxon>Eukaryota</taxon>
        <taxon>Fungi</taxon>
        <taxon>Dikarya</taxon>
        <taxon>Ascomycota</taxon>
        <taxon>Pezizomycotina</taxon>
        <taxon>Dothideomycetes</taxon>
        <taxon>Pleosporomycetidae</taxon>
        <taxon>Pleosporales</taxon>
        <taxon>Pleosporales incertae sedis</taxon>
        <taxon>Aaosphaeria</taxon>
    </lineage>
</organism>
<dbReference type="OrthoDB" id="3677360at2759"/>
<sequence length="328" mass="38456">MSTAKVPSPMEQDATSILEESVKEVCISTRTHSLMELPAELRNRIYEYAQEDVPTSVIFPKVEEIDPNEKRNVVFGKGQPLQGIALAQVCTATRKEYRPMYLRACHFNLLQYHLSDFFKLFYPTWKDYENNPRRITVYFDPIPSPPLPKRPLFILPLFYMRNKSTRIEIKYYNRERPCIIGKLTKALLTRDNKTWQADIQAGNFDMISIEPTNWCILTRIVFTRQGSRRYEVSKNKDAENEDAEDADNEDSEDDDEEDEEDEDEEDEDEEDEDEEDEDEEDEDEDDGDENDFGERYIKDAGFDNFSDLDEFEVTDKMCTNMRTEPTLG</sequence>